<evidence type="ECO:0000256" key="2">
    <source>
        <dbReference type="SAM" id="Phobius"/>
    </source>
</evidence>
<feature type="transmembrane region" description="Helical" evidence="2">
    <location>
        <begin position="80"/>
        <end position="100"/>
    </location>
</feature>
<name>A0A1D2NCQ2_ORCCI</name>
<feature type="transmembrane region" description="Helical" evidence="2">
    <location>
        <begin position="431"/>
        <end position="451"/>
    </location>
</feature>
<comment type="caution">
    <text evidence="3">The sequence shown here is derived from an EMBL/GenBank/DDBJ whole genome shotgun (WGS) entry which is preliminary data.</text>
</comment>
<evidence type="ECO:0000313" key="3">
    <source>
        <dbReference type="EMBL" id="ODN03019.1"/>
    </source>
</evidence>
<feature type="transmembrane region" description="Helical" evidence="2">
    <location>
        <begin position="49"/>
        <end position="73"/>
    </location>
</feature>
<feature type="compositionally biased region" description="Polar residues" evidence="1">
    <location>
        <begin position="1"/>
        <end position="18"/>
    </location>
</feature>
<protein>
    <submittedName>
        <fullName evidence="3">Uncharacterized protein</fullName>
    </submittedName>
</protein>
<gene>
    <name evidence="3" type="ORF">Ocin01_03660</name>
</gene>
<organism evidence="3 4">
    <name type="scientific">Orchesella cincta</name>
    <name type="common">Springtail</name>
    <name type="synonym">Podura cincta</name>
    <dbReference type="NCBI Taxonomy" id="48709"/>
    <lineage>
        <taxon>Eukaryota</taxon>
        <taxon>Metazoa</taxon>
        <taxon>Ecdysozoa</taxon>
        <taxon>Arthropoda</taxon>
        <taxon>Hexapoda</taxon>
        <taxon>Collembola</taxon>
        <taxon>Entomobryomorpha</taxon>
        <taxon>Entomobryoidea</taxon>
        <taxon>Orchesellidae</taxon>
        <taxon>Orchesellinae</taxon>
        <taxon>Orchesella</taxon>
    </lineage>
</organism>
<keyword evidence="4" id="KW-1185">Reference proteome</keyword>
<keyword evidence="2" id="KW-0812">Transmembrane</keyword>
<dbReference type="Proteomes" id="UP000094527">
    <property type="component" value="Unassembled WGS sequence"/>
</dbReference>
<dbReference type="EMBL" id="LJIJ01000089">
    <property type="protein sequence ID" value="ODN03019.1"/>
    <property type="molecule type" value="Genomic_DNA"/>
</dbReference>
<accession>A0A1D2NCQ2</accession>
<feature type="transmembrane region" description="Helical" evidence="2">
    <location>
        <begin position="369"/>
        <end position="391"/>
    </location>
</feature>
<evidence type="ECO:0000256" key="1">
    <source>
        <dbReference type="SAM" id="MobiDB-lite"/>
    </source>
</evidence>
<dbReference type="AlphaFoldDB" id="A0A1D2NCQ2"/>
<feature type="transmembrane region" description="Helical" evidence="2">
    <location>
        <begin position="289"/>
        <end position="312"/>
    </location>
</feature>
<sequence length="615" mass="72218">MELQASTSHHSLDVNQNEPEGDFFGTPEYAQWQRRLQDSLTFRESFLKFIINFTMYTFDTGSLIFTLFTGLIIPKKQVETVASIVLYVFCFIVTGLISYYNKKYTNSTTEIRNWDVLLNFLTVLKPVRYFKEYWSKDEKLRIVKNECTSTGDNIRVTERALTSLKDLNEELLEYKRAEYDKSMLQAIPMCLLQIYFLLQSYEIFRLCDLNDLFRLSFIFTTILNAAKSCADYQASKSEYEAVLHFLSYFKSQGQHPIKIESQGMLTIIGLLNTIVHTANISHRIYMFSYFLNTSVWIALAYLFLVFLVNLTLVKLIPQHLLEIHQNAPYGISTSLSYWTDRFTDIFVNVSTRYNKFTHNPQVRGFRIPLILGQAVHFFIPFTVCFTIAWLIGNHKLLDSVTIKEPSNTTNTTDYVYECEKLNECYSDLFSVLHLIWLLFYAQLLTAIVYAFSLNGRFCGNNDTFEVYENYPVMVSYGFYSSILDQLLNLETPVEKLEACRRLMVLTILKPSEFYAFQRNSLSNDQINDHIDKLVDPNRLENTPEEIENYLEKCRLERHVLIAQFNALEDFLVSNKDRALFLIFRSYFDRKLYVTQSHRIERVFELMSFQKRKNLV</sequence>
<keyword evidence="2" id="KW-0472">Membrane</keyword>
<evidence type="ECO:0000313" key="4">
    <source>
        <dbReference type="Proteomes" id="UP000094527"/>
    </source>
</evidence>
<feature type="region of interest" description="Disordered" evidence="1">
    <location>
        <begin position="1"/>
        <end position="21"/>
    </location>
</feature>
<proteinExistence type="predicted"/>
<keyword evidence="2" id="KW-1133">Transmembrane helix</keyword>
<reference evidence="3 4" key="1">
    <citation type="journal article" date="2016" name="Genome Biol. Evol.">
        <title>Gene Family Evolution Reflects Adaptation to Soil Environmental Stressors in the Genome of the Collembolan Orchesella cincta.</title>
        <authorList>
            <person name="Faddeeva-Vakhrusheva A."/>
            <person name="Derks M.F."/>
            <person name="Anvar S.Y."/>
            <person name="Agamennone V."/>
            <person name="Suring W."/>
            <person name="Smit S."/>
            <person name="van Straalen N.M."/>
            <person name="Roelofs D."/>
        </authorList>
    </citation>
    <scope>NUCLEOTIDE SEQUENCE [LARGE SCALE GENOMIC DNA]</scope>
    <source>
        <tissue evidence="3">Mixed pool</tissue>
    </source>
</reference>